<dbReference type="Proteomes" id="UP000216311">
    <property type="component" value="Unassembled WGS sequence"/>
</dbReference>
<dbReference type="SUPFAM" id="SSF51905">
    <property type="entry name" value="FAD/NAD(P)-binding domain"/>
    <property type="match status" value="1"/>
</dbReference>
<sequence length="316" mass="34270">MLGDSLAGMAVAARLAKVGHRVVLVPSTGSGTGKGGSGSAIAELPAVFTFPAPWRDLFKKSGRILEAELTRRGLALTPVPARRVAGIELPAERGAQWRTLSEAFGEPVAARWRDLLDALDEVWQARRPLGLERELDPVLWKKSRRQLWTTRTVDDLARRFDHPVLSQVIRESAEGDPRRSPATEAMWLSVERTFGLWQVTDDSGTPVGTSALVDALADRLEQRGVTSASTPPGHADATIVATGSIPRGLRGPKPWWRRTGSRLEPGRYTCGAHTAAGRTMAGQLLSAALAAYAVHADLTGEDIHPTNKNLTVHRRR</sequence>
<keyword evidence="2" id="KW-1185">Reference proteome</keyword>
<evidence type="ECO:0000313" key="1">
    <source>
        <dbReference type="EMBL" id="OYO24640.1"/>
    </source>
</evidence>
<dbReference type="Gene3D" id="3.50.50.60">
    <property type="entry name" value="FAD/NAD(P)-binding domain"/>
    <property type="match status" value="1"/>
</dbReference>
<reference evidence="1 2" key="1">
    <citation type="submission" date="2017-07" db="EMBL/GenBank/DDBJ databases">
        <title>Draft whole genome sequences of clinical Proprionibacteriaceae strains.</title>
        <authorList>
            <person name="Bernier A.-M."/>
            <person name="Bernard K."/>
            <person name="Domingo M.-C."/>
        </authorList>
    </citation>
    <scope>NUCLEOTIDE SEQUENCE [LARGE SCALE GENOMIC DNA]</scope>
    <source>
        <strain evidence="1 2">NML 130396</strain>
    </source>
</reference>
<dbReference type="EMBL" id="NMVQ01000002">
    <property type="protein sequence ID" value="OYO24640.1"/>
    <property type="molecule type" value="Genomic_DNA"/>
</dbReference>
<name>A0A255HA35_9ACTN</name>
<accession>A0A255HA35</accession>
<dbReference type="InterPro" id="IPR036188">
    <property type="entry name" value="FAD/NAD-bd_sf"/>
</dbReference>
<comment type="caution">
    <text evidence="1">The sequence shown here is derived from an EMBL/GenBank/DDBJ whole genome shotgun (WGS) entry which is preliminary data.</text>
</comment>
<evidence type="ECO:0008006" key="3">
    <source>
        <dbReference type="Google" id="ProtNLM"/>
    </source>
</evidence>
<protein>
    <recommendedName>
        <fullName evidence="3">FAD-dependent oxidoreductase</fullName>
    </recommendedName>
</protein>
<evidence type="ECO:0000313" key="2">
    <source>
        <dbReference type="Proteomes" id="UP000216311"/>
    </source>
</evidence>
<proteinExistence type="predicted"/>
<organism evidence="1 2">
    <name type="scientific">Enemella dayhoffiae</name>
    <dbReference type="NCBI Taxonomy" id="2016507"/>
    <lineage>
        <taxon>Bacteria</taxon>
        <taxon>Bacillati</taxon>
        <taxon>Actinomycetota</taxon>
        <taxon>Actinomycetes</taxon>
        <taxon>Propionibacteriales</taxon>
        <taxon>Propionibacteriaceae</taxon>
        <taxon>Enemella</taxon>
    </lineage>
</organism>
<dbReference type="AlphaFoldDB" id="A0A255HA35"/>
<gene>
    <name evidence="1" type="ORF">CGZ93_02770</name>
</gene>